<accession>A0A4Y5SS73</accession>
<gene>
    <name evidence="2" type="ORF">E4191_15830</name>
</gene>
<dbReference type="EMBL" id="CP038439">
    <property type="protein sequence ID" value="QDA35645.1"/>
    <property type="molecule type" value="Genomic_DNA"/>
</dbReference>
<evidence type="ECO:0000313" key="3">
    <source>
        <dbReference type="Proteomes" id="UP000296374"/>
    </source>
</evidence>
<proteinExistence type="predicted"/>
<evidence type="ECO:0000256" key="1">
    <source>
        <dbReference type="SAM" id="MobiDB-lite"/>
    </source>
</evidence>
<protein>
    <submittedName>
        <fullName evidence="2">Uncharacterized protein</fullName>
    </submittedName>
</protein>
<sequence>MTSGHRGHIFPSMSCPHARPAPEACQPARRAAARLAHRCRGRGDRACRCHMTARPRLARPVPRPRPDRDGHLAAPSRRDLPDMAPLRPQAPPRP</sequence>
<dbReference type="KEGG" id="plia:E4191_15830"/>
<organism evidence="2 3">
    <name type="scientific">Paracoccus liaowanqingii</name>
    <dbReference type="NCBI Taxonomy" id="2560053"/>
    <lineage>
        <taxon>Bacteria</taxon>
        <taxon>Pseudomonadati</taxon>
        <taxon>Pseudomonadota</taxon>
        <taxon>Alphaproteobacteria</taxon>
        <taxon>Rhodobacterales</taxon>
        <taxon>Paracoccaceae</taxon>
        <taxon>Paracoccus</taxon>
    </lineage>
</organism>
<feature type="region of interest" description="Disordered" evidence="1">
    <location>
        <begin position="55"/>
        <end position="94"/>
    </location>
</feature>
<reference evidence="3" key="1">
    <citation type="submission" date="2019-03" db="EMBL/GenBank/DDBJ databases">
        <authorList>
            <person name="Li J."/>
        </authorList>
    </citation>
    <scope>NUCLEOTIDE SEQUENCE [LARGE SCALE GENOMIC DNA]</scope>
    <source>
        <strain evidence="3">2251</strain>
    </source>
</reference>
<dbReference type="AlphaFoldDB" id="A0A4Y5SS73"/>
<name>A0A4Y5SS73_9RHOB</name>
<feature type="compositionally biased region" description="Basic and acidic residues" evidence="1">
    <location>
        <begin position="64"/>
        <end position="81"/>
    </location>
</feature>
<feature type="region of interest" description="Disordered" evidence="1">
    <location>
        <begin position="1"/>
        <end position="23"/>
    </location>
</feature>
<evidence type="ECO:0000313" key="2">
    <source>
        <dbReference type="EMBL" id="QDA35645.1"/>
    </source>
</evidence>
<dbReference type="Proteomes" id="UP000296374">
    <property type="component" value="Chromosome"/>
</dbReference>